<dbReference type="Gene3D" id="1.10.150.60">
    <property type="entry name" value="ARID DNA-binding domain"/>
    <property type="match status" value="1"/>
</dbReference>
<dbReference type="InterPro" id="IPR036431">
    <property type="entry name" value="ARID_dom_sf"/>
</dbReference>
<dbReference type="InterPro" id="IPR052406">
    <property type="entry name" value="Chromatin_Remodeling_Comp"/>
</dbReference>
<dbReference type="Pfam" id="PF01388">
    <property type="entry name" value="ARID"/>
    <property type="match status" value="1"/>
</dbReference>
<evidence type="ECO:0000313" key="8">
    <source>
        <dbReference type="EMBL" id="QIX01419.1"/>
    </source>
</evidence>
<evidence type="ECO:0000256" key="4">
    <source>
        <dbReference type="ARBA" id="ARBA00023242"/>
    </source>
</evidence>
<feature type="compositionally biased region" description="Polar residues" evidence="5">
    <location>
        <begin position="216"/>
        <end position="231"/>
    </location>
</feature>
<organism evidence="8 9">
    <name type="scientific">Peltaster fructicola</name>
    <dbReference type="NCBI Taxonomy" id="286661"/>
    <lineage>
        <taxon>Eukaryota</taxon>
        <taxon>Fungi</taxon>
        <taxon>Dikarya</taxon>
        <taxon>Ascomycota</taxon>
        <taxon>Pezizomycotina</taxon>
        <taxon>Dothideomycetes</taxon>
        <taxon>Dothideomycetes incertae sedis</taxon>
        <taxon>Peltaster</taxon>
    </lineage>
</organism>
<feature type="domain" description="ARID" evidence="6">
    <location>
        <begin position="12"/>
        <end position="109"/>
    </location>
</feature>
<feature type="domain" description="RFX-type winged-helix" evidence="7">
    <location>
        <begin position="598"/>
        <end position="672"/>
    </location>
</feature>
<dbReference type="GO" id="GO:0016586">
    <property type="term" value="C:RSC-type complex"/>
    <property type="evidence" value="ECO:0007669"/>
    <property type="project" value="TreeGrafter"/>
</dbReference>
<dbReference type="GO" id="GO:0006325">
    <property type="term" value="P:chromatin organization"/>
    <property type="evidence" value="ECO:0007669"/>
    <property type="project" value="UniProtKB-KW"/>
</dbReference>
<protein>
    <recommendedName>
        <fullName evidence="10">ARID domain-containing protein</fullName>
    </recommendedName>
</protein>
<keyword evidence="2" id="KW-0805">Transcription regulation</keyword>
<dbReference type="GO" id="GO:0003677">
    <property type="term" value="F:DNA binding"/>
    <property type="evidence" value="ECO:0007669"/>
    <property type="project" value="InterPro"/>
</dbReference>
<feature type="compositionally biased region" description="Polar residues" evidence="5">
    <location>
        <begin position="194"/>
        <end position="205"/>
    </location>
</feature>
<accession>A0A6H0Y3J4</accession>
<dbReference type="SMART" id="SM00501">
    <property type="entry name" value="BRIGHT"/>
    <property type="match status" value="1"/>
</dbReference>
<dbReference type="PANTHER" id="PTHR22970">
    <property type="entry name" value="AT-RICH INTERACTIVE DOMAIN-CONTAINING PROTEIN 2"/>
    <property type="match status" value="1"/>
</dbReference>
<dbReference type="OrthoDB" id="338531at2759"/>
<dbReference type="InterPro" id="IPR016024">
    <property type="entry name" value="ARM-type_fold"/>
</dbReference>
<name>A0A6H0Y3J4_9PEZI</name>
<reference evidence="8 9" key="1">
    <citation type="journal article" date="2016" name="Sci. Rep.">
        <title>Peltaster fructicola genome reveals evolution from an invasive phytopathogen to an ectophytic parasite.</title>
        <authorList>
            <person name="Xu C."/>
            <person name="Chen H."/>
            <person name="Gleason M.L."/>
            <person name="Xu J.R."/>
            <person name="Liu H."/>
            <person name="Zhang R."/>
            <person name="Sun G."/>
        </authorList>
    </citation>
    <scope>NUCLEOTIDE SEQUENCE [LARGE SCALE GENOMIC DNA]</scope>
    <source>
        <strain evidence="8 9">LNHT1506</strain>
    </source>
</reference>
<dbReference type="PANTHER" id="PTHR22970:SF14">
    <property type="entry name" value="AT-RICH INTERACTIVE DOMAIN-CONTAINING PROTEIN 2"/>
    <property type="match status" value="1"/>
</dbReference>
<dbReference type="PROSITE" id="PS51526">
    <property type="entry name" value="RFX_DBD"/>
    <property type="match status" value="1"/>
</dbReference>
<dbReference type="SMART" id="SM01014">
    <property type="entry name" value="ARID"/>
    <property type="match status" value="1"/>
</dbReference>
<dbReference type="GO" id="GO:0006355">
    <property type="term" value="P:regulation of DNA-templated transcription"/>
    <property type="evidence" value="ECO:0007669"/>
    <property type="project" value="InterPro"/>
</dbReference>
<keyword evidence="1" id="KW-0156">Chromatin regulator</keyword>
<gene>
    <name evidence="8" type="ORF">AMS68_006936</name>
</gene>
<evidence type="ECO:0000256" key="3">
    <source>
        <dbReference type="ARBA" id="ARBA00023163"/>
    </source>
</evidence>
<sequence>MAPKRGESIERSNEYEAFIQELAAYHEKRGTTFEAEPKVGVRHVDLRALYKRVVDEGGYDLCSDTRQKPLCWRKFAEEFVGKNVYSAAQAFQMKQIYYKNLVAYEISEHWKQEPPPKEILEDVSAKGGNVMGRTLENFVKPPSKEESKLADSSPETPKLERMDAEDPGSAAGRQTRGLRHQPPQRVLFQPDANARQTRGQTSASSPGAMPNGFMNGLTNGASSTLASYEPSQSYPLSLKPVTTPANNPEHYRNDRKRKLEAMAAGTGFIGPNIYVRAQMALQSGIPDEERYALHHLVKISHERGDKYRFDQFPGLAEALARKVLCASSLFYDVTWDVDYEDDTLTTNDETLNGLVGTADLIKKLQARPLPIRHDSVLDGEFLDHMNRITEAGLVIRNMCTMDENAMYAASLPLVRDVIAITISLPQHSALSEIRNYMLEIAEMILKFCDVSTQEDLYSALLSQLKSKDRGTLILTMKVISRLSMTLPPPKQLEAVEPETLRNIQDWLLIEDEELQGACLDFLMQYTTFATNVETLLEAVDPDTLTRQLSRLLLSDTKPNHQSPMSTKQTSLSNLIPPVPRLSKSVVEPLLELKEPERSSEWLRMCFFADPSSEMTQISLWQAYQGTFGPYQATHGNLIAGEFIKNVSTVFAGATAQVAGQNKYVIRGIRSRKVPVETGLSVARPSDKGKELMKCLWKVEQQIMPADPADKPTMRLADCGEWFRRSAKEDTPTEPASDAMDLDGQPDLTNGNTTKENTAPTFDFAAADKTTHTCRWANCGRSSADIDAGKASLTALFARHIETHLPDASTLHHKHNIKREDILPAQVVPLHLSVPVDETGDAAGLSLTAALVLSHIARFMPGSAPVAKIDARTALGVEKEEPEESPEKLIEKVFGSEVKDRMFFVLAHCKPALHVNNILRNIRRSAG</sequence>
<evidence type="ECO:0000313" key="9">
    <source>
        <dbReference type="Proteomes" id="UP000503462"/>
    </source>
</evidence>
<evidence type="ECO:0000256" key="5">
    <source>
        <dbReference type="SAM" id="MobiDB-lite"/>
    </source>
</evidence>
<dbReference type="SUPFAM" id="SSF48371">
    <property type="entry name" value="ARM repeat"/>
    <property type="match status" value="1"/>
</dbReference>
<feature type="compositionally biased region" description="Polar residues" evidence="5">
    <location>
        <begin position="746"/>
        <end position="758"/>
    </location>
</feature>
<dbReference type="Proteomes" id="UP000503462">
    <property type="component" value="Chromosome 5"/>
</dbReference>
<keyword evidence="3" id="KW-0804">Transcription</keyword>
<evidence type="ECO:0000256" key="2">
    <source>
        <dbReference type="ARBA" id="ARBA00023015"/>
    </source>
</evidence>
<dbReference type="AlphaFoldDB" id="A0A6H0Y3J4"/>
<evidence type="ECO:0000256" key="1">
    <source>
        <dbReference type="ARBA" id="ARBA00022853"/>
    </source>
</evidence>
<dbReference type="InterPro" id="IPR003150">
    <property type="entry name" value="DNA-bd_RFX"/>
</dbReference>
<dbReference type="InterPro" id="IPR001606">
    <property type="entry name" value="ARID_dom"/>
</dbReference>
<keyword evidence="4" id="KW-0539">Nucleus</keyword>
<feature type="region of interest" description="Disordered" evidence="5">
    <location>
        <begin position="726"/>
        <end position="758"/>
    </location>
</feature>
<dbReference type="EMBL" id="CP051143">
    <property type="protein sequence ID" value="QIX01419.1"/>
    <property type="molecule type" value="Genomic_DNA"/>
</dbReference>
<dbReference type="SUPFAM" id="SSF46774">
    <property type="entry name" value="ARID-like"/>
    <property type="match status" value="1"/>
</dbReference>
<proteinExistence type="predicted"/>
<keyword evidence="9" id="KW-1185">Reference proteome</keyword>
<evidence type="ECO:0000259" key="6">
    <source>
        <dbReference type="PROSITE" id="PS51011"/>
    </source>
</evidence>
<dbReference type="PROSITE" id="PS51011">
    <property type="entry name" value="ARID"/>
    <property type="match status" value="1"/>
</dbReference>
<evidence type="ECO:0000259" key="7">
    <source>
        <dbReference type="PROSITE" id="PS51526"/>
    </source>
</evidence>
<evidence type="ECO:0008006" key="10">
    <source>
        <dbReference type="Google" id="ProtNLM"/>
    </source>
</evidence>
<feature type="region of interest" description="Disordered" evidence="5">
    <location>
        <begin position="134"/>
        <end position="231"/>
    </location>
</feature>